<feature type="domain" description="RNA polymerase sigma factor 70 region 4 type 2" evidence="6">
    <location>
        <begin position="129"/>
        <end position="178"/>
    </location>
</feature>
<dbReference type="InterPro" id="IPR013325">
    <property type="entry name" value="RNA_pol_sigma_r2"/>
</dbReference>
<evidence type="ECO:0000256" key="1">
    <source>
        <dbReference type="ARBA" id="ARBA00010641"/>
    </source>
</evidence>
<evidence type="ECO:0000313" key="8">
    <source>
        <dbReference type="Proteomes" id="UP000182652"/>
    </source>
</evidence>
<dbReference type="STRING" id="156980.SAMN04489745_0778"/>
<dbReference type="PANTHER" id="PTHR43133">
    <property type="entry name" value="RNA POLYMERASE ECF-TYPE SIGMA FACTO"/>
    <property type="match status" value="1"/>
</dbReference>
<gene>
    <name evidence="7" type="ORF">SAMN04489745_0778</name>
</gene>
<dbReference type="Pfam" id="PF04542">
    <property type="entry name" value="Sigma70_r2"/>
    <property type="match status" value="1"/>
</dbReference>
<dbReference type="PANTHER" id="PTHR43133:SF25">
    <property type="entry name" value="RNA POLYMERASE SIGMA FACTOR RFAY-RELATED"/>
    <property type="match status" value="1"/>
</dbReference>
<dbReference type="GO" id="GO:0006352">
    <property type="term" value="P:DNA-templated transcription initiation"/>
    <property type="evidence" value="ECO:0007669"/>
    <property type="project" value="InterPro"/>
</dbReference>
<proteinExistence type="inferred from homology"/>
<dbReference type="GO" id="GO:0016987">
    <property type="term" value="F:sigma factor activity"/>
    <property type="evidence" value="ECO:0007669"/>
    <property type="project" value="UniProtKB-KW"/>
</dbReference>
<dbReference type="Gene3D" id="1.10.1740.10">
    <property type="match status" value="1"/>
</dbReference>
<evidence type="ECO:0000256" key="4">
    <source>
        <dbReference type="ARBA" id="ARBA00023163"/>
    </source>
</evidence>
<protein>
    <submittedName>
        <fullName evidence="7">RNA polymerase sigma-70 factor, ECF subfamily</fullName>
    </submittedName>
</protein>
<evidence type="ECO:0000256" key="2">
    <source>
        <dbReference type="ARBA" id="ARBA00023015"/>
    </source>
</evidence>
<dbReference type="RefSeq" id="WP_074783998.1">
    <property type="nucleotide sequence ID" value="NZ_CP049819.1"/>
</dbReference>
<dbReference type="SUPFAM" id="SSF88659">
    <property type="entry name" value="Sigma3 and sigma4 domains of RNA polymerase sigma factors"/>
    <property type="match status" value="1"/>
</dbReference>
<dbReference type="InterPro" id="IPR036388">
    <property type="entry name" value="WH-like_DNA-bd_sf"/>
</dbReference>
<dbReference type="SUPFAM" id="SSF88946">
    <property type="entry name" value="Sigma2 domain of RNA polymerase sigma factors"/>
    <property type="match status" value="1"/>
</dbReference>
<keyword evidence="8" id="KW-1185">Reference proteome</keyword>
<dbReference type="AlphaFoldDB" id="A0A1H4KTX8"/>
<evidence type="ECO:0000256" key="3">
    <source>
        <dbReference type="ARBA" id="ARBA00023082"/>
    </source>
</evidence>
<dbReference type="InterPro" id="IPR007627">
    <property type="entry name" value="RNA_pol_sigma70_r2"/>
</dbReference>
<dbReference type="InterPro" id="IPR013249">
    <property type="entry name" value="RNA_pol_sigma70_r4_t2"/>
</dbReference>
<organism evidence="7 8">
    <name type="scientific">Arthrobacter woluwensis</name>
    <dbReference type="NCBI Taxonomy" id="156980"/>
    <lineage>
        <taxon>Bacteria</taxon>
        <taxon>Bacillati</taxon>
        <taxon>Actinomycetota</taxon>
        <taxon>Actinomycetes</taxon>
        <taxon>Micrococcales</taxon>
        <taxon>Micrococcaceae</taxon>
        <taxon>Arthrobacter</taxon>
    </lineage>
</organism>
<feature type="domain" description="RNA polymerase sigma-70 region 2" evidence="5">
    <location>
        <begin position="27"/>
        <end position="94"/>
    </location>
</feature>
<dbReference type="GO" id="GO:0003677">
    <property type="term" value="F:DNA binding"/>
    <property type="evidence" value="ECO:0007669"/>
    <property type="project" value="InterPro"/>
</dbReference>
<sequence length="188" mass="20942">MSQGVPDSLVPWVGRAQEGDPAAFEHLVTRLNGPLRSFARGVLGHWAEAEDAVQEAWLRIWRRLPHLKDRAAFTGWAYSITRNVCLDRIRSRDRLKADSLDAQVLELAAPEDAQPEEQTERRLELERAWSRVAALPLAQREAFLLVAVHGLSYRDAALAMGSTETTLRGRLARARAALTTDPGEEATP</sequence>
<reference evidence="7 8" key="1">
    <citation type="submission" date="2016-10" db="EMBL/GenBank/DDBJ databases">
        <authorList>
            <person name="de Groot N.N."/>
        </authorList>
    </citation>
    <scope>NUCLEOTIDE SEQUENCE [LARGE SCALE GENOMIC DNA]</scope>
    <source>
        <strain evidence="7 8">DSM 10495</strain>
    </source>
</reference>
<keyword evidence="3" id="KW-0731">Sigma factor</keyword>
<dbReference type="InterPro" id="IPR013324">
    <property type="entry name" value="RNA_pol_sigma_r3/r4-like"/>
</dbReference>
<keyword evidence="2" id="KW-0805">Transcription regulation</keyword>
<dbReference type="InterPro" id="IPR014284">
    <property type="entry name" value="RNA_pol_sigma-70_dom"/>
</dbReference>
<dbReference type="InterPro" id="IPR039425">
    <property type="entry name" value="RNA_pol_sigma-70-like"/>
</dbReference>
<keyword evidence="4" id="KW-0804">Transcription</keyword>
<accession>A0A1H4KTX8</accession>
<dbReference type="EMBL" id="FNSN01000003">
    <property type="protein sequence ID" value="SEB61372.1"/>
    <property type="molecule type" value="Genomic_DNA"/>
</dbReference>
<evidence type="ECO:0000259" key="6">
    <source>
        <dbReference type="Pfam" id="PF08281"/>
    </source>
</evidence>
<evidence type="ECO:0000313" key="7">
    <source>
        <dbReference type="EMBL" id="SEB61372.1"/>
    </source>
</evidence>
<dbReference type="NCBIfam" id="TIGR02937">
    <property type="entry name" value="sigma70-ECF"/>
    <property type="match status" value="1"/>
</dbReference>
<dbReference type="Pfam" id="PF08281">
    <property type="entry name" value="Sigma70_r4_2"/>
    <property type="match status" value="1"/>
</dbReference>
<dbReference type="Gene3D" id="1.10.10.10">
    <property type="entry name" value="Winged helix-like DNA-binding domain superfamily/Winged helix DNA-binding domain"/>
    <property type="match status" value="1"/>
</dbReference>
<dbReference type="Proteomes" id="UP000182652">
    <property type="component" value="Unassembled WGS sequence"/>
</dbReference>
<comment type="similarity">
    <text evidence="1">Belongs to the sigma-70 factor family. ECF subfamily.</text>
</comment>
<name>A0A1H4KTX8_9MICC</name>
<evidence type="ECO:0000259" key="5">
    <source>
        <dbReference type="Pfam" id="PF04542"/>
    </source>
</evidence>